<sequence length="496" mass="58366">MNYFVGNSLGVNLTGIEKAIINRLNLFKEMGRPAQCVFLSWNRYLYRNAQNYITSSDYINMYDFFQEATYLERNEPFDWLSYWTDECHYTLKPVENSHDFRIYDQERFLMYAHFQDPKYRILDYVNHFDSQRRKVKRDFYDVRGFLSCSRILVDKQQTLCEFFYNPEGDTKLEKYFSYKDGKPEVQKIIVYYANKQYFFNNETELGAFFIKQLYQHGDLFFSDRNVYTAPIFNLTPESIPVVAVLHSTHIKNIDALDSSPFKNVYKAMFENLSRYRAIIVSTEQQKLDVEKRINHTIPVVNIPVGYSETIDTPVQTLDQHSVKLISVARYSPEKQLHQQIELIKRLVPFVPKIELHMYGFGSESKKLNELIQKYGLENHVYLRGFLSNLDQEYSDAYLSLITSNMEGFSLALLESLAHGVPVISYDIKYGPSELITPDFNGYLITKNDEDALFEKVKYVIDHPEVQQRLSKGSLTKAQQYSKASLINQWDQFVRLI</sequence>
<organism evidence="4 5">
    <name type="scientific">Staphylococcus schweitzeri</name>
    <dbReference type="NCBI Taxonomy" id="1654388"/>
    <lineage>
        <taxon>Bacteria</taxon>
        <taxon>Bacillati</taxon>
        <taxon>Bacillota</taxon>
        <taxon>Bacilli</taxon>
        <taxon>Bacillales</taxon>
        <taxon>Staphylococcaceae</taxon>
        <taxon>Staphylococcus</taxon>
    </lineage>
</organism>
<accession>A0A077UHK2</accession>
<feature type="domain" description="Glycosyl transferase family 1" evidence="3">
    <location>
        <begin position="317"/>
        <end position="471"/>
    </location>
</feature>
<reference evidence="4 5" key="1">
    <citation type="submission" date="2014-05" db="EMBL/GenBank/DDBJ databases">
        <authorList>
            <person name="Aslett A.Martin."/>
            <person name="De Silva Nishadi"/>
        </authorList>
    </citation>
    <scope>NUCLEOTIDE SEQUENCE [LARGE SCALE GENOMIC DNA]</scope>
</reference>
<dbReference type="SUPFAM" id="SSF53756">
    <property type="entry name" value="UDP-Glycosyltransferase/glycogen phosphorylase"/>
    <property type="match status" value="1"/>
</dbReference>
<protein>
    <submittedName>
        <fullName evidence="4">Poly(Glycerol-phosphate) alpha-glucosyltransferase</fullName>
        <ecNumber evidence="4">2.4.1.52</ecNumber>
    </submittedName>
</protein>
<dbReference type="AlphaFoldDB" id="A0A077UHK2"/>
<dbReference type="Gene3D" id="3.40.50.2000">
    <property type="entry name" value="Glycogen Phosphorylase B"/>
    <property type="match status" value="3"/>
</dbReference>
<evidence type="ECO:0000313" key="5">
    <source>
        <dbReference type="Proteomes" id="UP000044616"/>
    </source>
</evidence>
<evidence type="ECO:0000256" key="2">
    <source>
        <dbReference type="ARBA" id="ARBA00022679"/>
    </source>
</evidence>
<evidence type="ECO:0000259" key="3">
    <source>
        <dbReference type="Pfam" id="PF00534"/>
    </source>
</evidence>
<name>A0A077UHK2_9STAP</name>
<keyword evidence="1 4" id="KW-0328">Glycosyltransferase</keyword>
<dbReference type="GO" id="GO:0047265">
    <property type="term" value="F:poly(glycerol-phosphate) alpha-glucosyltransferase activity"/>
    <property type="evidence" value="ECO:0007669"/>
    <property type="project" value="UniProtKB-EC"/>
</dbReference>
<dbReference type="RefSeq" id="WP_047530159.1">
    <property type="nucleotide sequence ID" value="NZ_CCEH01000007.1"/>
</dbReference>
<evidence type="ECO:0000313" key="4">
    <source>
        <dbReference type="EMBL" id="CDR27926.1"/>
    </source>
</evidence>
<dbReference type="EMBL" id="CCEH01000007">
    <property type="protein sequence ID" value="CDR27926.1"/>
    <property type="molecule type" value="Genomic_DNA"/>
</dbReference>
<dbReference type="Proteomes" id="UP000044616">
    <property type="component" value="Unassembled WGS sequence"/>
</dbReference>
<proteinExistence type="predicted"/>
<keyword evidence="2 4" id="KW-0808">Transferase</keyword>
<dbReference type="Pfam" id="PF00534">
    <property type="entry name" value="Glycos_transf_1"/>
    <property type="match status" value="1"/>
</dbReference>
<dbReference type="PANTHER" id="PTHR12526:SF629">
    <property type="entry name" value="TEICHURONIC ACID BIOSYNTHESIS GLYCOSYLTRANSFERASE TUAH-RELATED"/>
    <property type="match status" value="1"/>
</dbReference>
<dbReference type="EC" id="2.4.1.52" evidence="4"/>
<dbReference type="PANTHER" id="PTHR12526">
    <property type="entry name" value="GLYCOSYLTRANSFERASE"/>
    <property type="match status" value="1"/>
</dbReference>
<dbReference type="CDD" id="cd04949">
    <property type="entry name" value="GT4_GtfA-like"/>
    <property type="match status" value="1"/>
</dbReference>
<dbReference type="InterPro" id="IPR001296">
    <property type="entry name" value="Glyco_trans_1"/>
</dbReference>
<evidence type="ECO:0000256" key="1">
    <source>
        <dbReference type="ARBA" id="ARBA00022676"/>
    </source>
</evidence>
<gene>
    <name evidence="4" type="primary">tagE_2</name>
    <name evidence="4" type="ORF">ERS140147_01043</name>
</gene>